<gene>
    <name evidence="3" type="primary">RvY_05320-1</name>
    <name evidence="3" type="synonym">RvY_05320.1</name>
    <name evidence="3" type="ORF">RvY_05320</name>
</gene>
<dbReference type="CDD" id="cd14473">
    <property type="entry name" value="FERM_B-lobe"/>
    <property type="match status" value="1"/>
</dbReference>
<dbReference type="InterPro" id="IPR011993">
    <property type="entry name" value="PH-like_dom_sf"/>
</dbReference>
<evidence type="ECO:0000313" key="3">
    <source>
        <dbReference type="EMBL" id="GAU93367.1"/>
    </source>
</evidence>
<dbReference type="AlphaFoldDB" id="A0A1D1V1B4"/>
<accession>A0A1D1V1B4</accession>
<dbReference type="Gene3D" id="2.30.29.30">
    <property type="entry name" value="Pleckstrin-homology domain (PH domain)/Phosphotyrosine-binding domain (PTB)"/>
    <property type="match status" value="2"/>
</dbReference>
<dbReference type="Pfam" id="PF00373">
    <property type="entry name" value="FERM_M"/>
    <property type="match status" value="1"/>
</dbReference>
<feature type="domain" description="PH" evidence="2">
    <location>
        <begin position="431"/>
        <end position="527"/>
    </location>
</feature>
<dbReference type="SUPFAM" id="SSF47031">
    <property type="entry name" value="Second domain of FERM"/>
    <property type="match status" value="1"/>
</dbReference>
<feature type="region of interest" description="Disordered" evidence="1">
    <location>
        <begin position="171"/>
        <end position="209"/>
    </location>
</feature>
<dbReference type="GO" id="GO:0007229">
    <property type="term" value="P:integrin-mediated signaling pathway"/>
    <property type="evidence" value="ECO:0007669"/>
    <property type="project" value="InterPro"/>
</dbReference>
<dbReference type="PROSITE" id="PS50003">
    <property type="entry name" value="PH_DOMAIN"/>
    <property type="match status" value="1"/>
</dbReference>
<dbReference type="InterPro" id="IPR037843">
    <property type="entry name" value="Kindlin/fermitin"/>
</dbReference>
<keyword evidence="4" id="KW-1185">Reference proteome</keyword>
<dbReference type="SUPFAM" id="SSF50729">
    <property type="entry name" value="PH domain-like"/>
    <property type="match status" value="2"/>
</dbReference>
<evidence type="ECO:0000259" key="2">
    <source>
        <dbReference type="PROSITE" id="PS50003"/>
    </source>
</evidence>
<dbReference type="InterPro" id="IPR014352">
    <property type="entry name" value="FERM/acyl-CoA-bd_prot_sf"/>
</dbReference>
<dbReference type="GO" id="GO:0030055">
    <property type="term" value="C:cell-substrate junction"/>
    <property type="evidence" value="ECO:0007669"/>
    <property type="project" value="TreeGrafter"/>
</dbReference>
<evidence type="ECO:0000256" key="1">
    <source>
        <dbReference type="SAM" id="MobiDB-lite"/>
    </source>
</evidence>
<dbReference type="PANTHER" id="PTHR16160">
    <property type="entry name" value="FERMITIN 2-RELATED"/>
    <property type="match status" value="1"/>
</dbReference>
<evidence type="ECO:0000313" key="4">
    <source>
        <dbReference type="Proteomes" id="UP000186922"/>
    </source>
</evidence>
<dbReference type="InterPro" id="IPR040790">
    <property type="entry name" value="Kindlin_2_N"/>
</dbReference>
<dbReference type="InterPro" id="IPR035963">
    <property type="entry name" value="FERM_2"/>
</dbReference>
<dbReference type="Proteomes" id="UP000186922">
    <property type="component" value="Unassembled WGS sequence"/>
</dbReference>
<protein>
    <recommendedName>
        <fullName evidence="2">PH domain-containing protein</fullName>
    </recommendedName>
</protein>
<dbReference type="GO" id="GO:0005178">
    <property type="term" value="F:integrin binding"/>
    <property type="evidence" value="ECO:0007669"/>
    <property type="project" value="TreeGrafter"/>
</dbReference>
<dbReference type="Pfam" id="PF00169">
    <property type="entry name" value="PH"/>
    <property type="match status" value="1"/>
</dbReference>
<comment type="caution">
    <text evidence="3">The sequence shown here is derived from an EMBL/GenBank/DDBJ whole genome shotgun (WGS) entry which is preliminary data.</text>
</comment>
<dbReference type="Pfam" id="PF18124">
    <property type="entry name" value="Kindlin_2_N"/>
    <property type="match status" value="1"/>
</dbReference>
<dbReference type="InterPro" id="IPR019749">
    <property type="entry name" value="Band_41_domain"/>
</dbReference>
<organism evidence="3 4">
    <name type="scientific">Ramazzottius varieornatus</name>
    <name type="common">Water bear</name>
    <name type="synonym">Tardigrade</name>
    <dbReference type="NCBI Taxonomy" id="947166"/>
    <lineage>
        <taxon>Eukaryota</taxon>
        <taxon>Metazoa</taxon>
        <taxon>Ecdysozoa</taxon>
        <taxon>Tardigrada</taxon>
        <taxon>Eutardigrada</taxon>
        <taxon>Parachela</taxon>
        <taxon>Hypsibioidea</taxon>
        <taxon>Ramazzottiidae</taxon>
        <taxon>Ramazzottius</taxon>
    </lineage>
</organism>
<dbReference type="EMBL" id="BDGG01000002">
    <property type="protein sequence ID" value="GAU93367.1"/>
    <property type="molecule type" value="Genomic_DNA"/>
</dbReference>
<dbReference type="Gene3D" id="1.20.80.10">
    <property type="match status" value="1"/>
</dbReference>
<name>A0A1D1V1B4_RAMVA</name>
<proteinExistence type="predicted"/>
<dbReference type="Gene3D" id="3.10.20.90">
    <property type="entry name" value="Phosphatidylinositol 3-kinase Catalytic Subunit, Chain A, domain 1"/>
    <property type="match status" value="2"/>
</dbReference>
<reference evidence="3 4" key="1">
    <citation type="journal article" date="2016" name="Nat. Commun.">
        <title>Extremotolerant tardigrade genome and improved radiotolerance of human cultured cells by tardigrade-unique protein.</title>
        <authorList>
            <person name="Hashimoto T."/>
            <person name="Horikawa D.D."/>
            <person name="Saito Y."/>
            <person name="Kuwahara H."/>
            <person name="Kozuka-Hata H."/>
            <person name="Shin-I T."/>
            <person name="Minakuchi Y."/>
            <person name="Ohishi K."/>
            <person name="Motoyama A."/>
            <person name="Aizu T."/>
            <person name="Enomoto A."/>
            <person name="Kondo K."/>
            <person name="Tanaka S."/>
            <person name="Hara Y."/>
            <person name="Koshikawa S."/>
            <person name="Sagara H."/>
            <person name="Miura T."/>
            <person name="Yokobori S."/>
            <person name="Miyagawa K."/>
            <person name="Suzuki Y."/>
            <person name="Kubo T."/>
            <person name="Oyama M."/>
            <person name="Kohara Y."/>
            <person name="Fujiyama A."/>
            <person name="Arakawa K."/>
            <person name="Katayama T."/>
            <person name="Toyoda A."/>
            <person name="Kunieda T."/>
        </authorList>
    </citation>
    <scope>NUCLEOTIDE SEQUENCE [LARGE SCALE GENOMIC DNA]</scope>
    <source>
        <strain evidence="3 4">YOKOZUNA-1</strain>
    </source>
</reference>
<dbReference type="SMART" id="SM00295">
    <property type="entry name" value="B41"/>
    <property type="match status" value="1"/>
</dbReference>
<dbReference type="SMART" id="SM00233">
    <property type="entry name" value="PH"/>
    <property type="match status" value="1"/>
</dbReference>
<dbReference type="CDD" id="cd17095">
    <property type="entry name" value="FERM_F0_kindlins"/>
    <property type="match status" value="1"/>
</dbReference>
<dbReference type="OrthoDB" id="10057618at2759"/>
<dbReference type="PANTHER" id="PTHR16160:SF13">
    <property type="entry name" value="FERMITIN 2-RELATED"/>
    <property type="match status" value="1"/>
</dbReference>
<dbReference type="GO" id="GO:0007160">
    <property type="term" value="P:cell-matrix adhesion"/>
    <property type="evidence" value="ECO:0007669"/>
    <property type="project" value="TreeGrafter"/>
</dbReference>
<sequence length="728" mass="82986">MEPSIYSAYIPDAKLMAKGAWDLRVFITDMEIDRVITVTGDVSIGKVMLLLVQDLGTRDWSDHDLWWPEENKWLNRSRSTLDQYGVTAAAHIWFTPKHKIIRVQLPDLQYITVSVDMSSTVLRAVMDLCSSLGIRHGEELSFCRRLHPQALKNNTVISSDLPPVVQLNNQHLNSRSGDTLPRLQQSRSMNSLDRDRSLGAATPPTNGYHINYHTPSPHGTLSRHSQTGSHGGEKYAPFYAQNPYTTPLYAAPEKGTVNIVDGTGATEESLDVNLARSPQSPAPEAVETLLRPRSRLEKARMNAGWLDSARSLYEQGIREGDTILLRFKFFTFYDLNPKFDVKRINQIYEQARWMIMTEELDCTEDEMMLFAALQLQVQHQSQVPQTPTQTAEDDIDAALNELQTTLEGAATPAFYNDIMQVPVLSDYLQFLKPKRSFLTMRGFKPYYVVLRDTTMSLYRDEHDTQSEPSMEVNLRGCEVAPDVMLTNGKYGIKLQVPMADGMHEMWLRCANDAQYAKWMAAFRLASRGKTMADNSYQYEVQNIHGQLQLQHTPQRLDIGPMDSNINPDVYVAPRFIKKNKSAKLGGRIMEAHDKVKNLSLMDAKLQLIRTWQGLPDYAMHYFVVIFASSRKEELLAITPNRMIRMDINGRTLKAWPFKRMPDWQVNWYKKVVTVELDNEVLEFWPVGADAKNVHEFIGGYICLGNRADDKSTPFDEAEFQKLTGGWKA</sequence>
<dbReference type="InterPro" id="IPR019748">
    <property type="entry name" value="FERM_central"/>
</dbReference>
<dbReference type="InterPro" id="IPR001849">
    <property type="entry name" value="PH_domain"/>
</dbReference>
<dbReference type="STRING" id="947166.A0A1D1V1B4"/>
<feature type="compositionally biased region" description="Polar residues" evidence="1">
    <location>
        <begin position="171"/>
        <end position="191"/>
    </location>
</feature>